<comment type="caution">
    <text evidence="1">The sequence shown here is derived from an EMBL/GenBank/DDBJ whole genome shotgun (WGS) entry which is preliminary data.</text>
</comment>
<reference evidence="1 2" key="1">
    <citation type="journal article" date="2013" name="Genome Biol. Evol.">
        <title>Genomes of Stigonematalean cyanobacteria (subsection V) and the evolution of oxygenic photosynthesis from prokaryotes to plastids.</title>
        <authorList>
            <person name="Dagan T."/>
            <person name="Roettger M."/>
            <person name="Stucken K."/>
            <person name="Landan G."/>
            <person name="Koch R."/>
            <person name="Major P."/>
            <person name="Gould S.B."/>
            <person name="Goremykin V.V."/>
            <person name="Rippka R."/>
            <person name="Tandeau de Marsac N."/>
            <person name="Gugger M."/>
            <person name="Lockhart P.J."/>
            <person name="Allen J.F."/>
            <person name="Brune I."/>
            <person name="Maus I."/>
            <person name="Puhler A."/>
            <person name="Martin W.F."/>
        </authorList>
    </citation>
    <scope>NUCLEOTIDE SEQUENCE [LARGE SCALE GENOMIC DNA]</scope>
    <source>
        <strain evidence="1 2">PCC 7110</strain>
    </source>
</reference>
<dbReference type="STRING" id="128403.WA1_03220"/>
<protein>
    <submittedName>
        <fullName evidence="1">Uncharacterized protein</fullName>
    </submittedName>
</protein>
<dbReference type="AlphaFoldDB" id="A0A139XHK6"/>
<name>A0A139XHK6_9CYAN</name>
<evidence type="ECO:0000313" key="1">
    <source>
        <dbReference type="EMBL" id="KYC44161.1"/>
    </source>
</evidence>
<gene>
    <name evidence="1" type="ORF">WA1_03220</name>
</gene>
<dbReference type="Proteomes" id="UP000076925">
    <property type="component" value="Unassembled WGS sequence"/>
</dbReference>
<keyword evidence="2" id="KW-1185">Reference proteome</keyword>
<accession>A0A139XHK6</accession>
<sequence length="79" mass="9056">MYSARSLQLLHLNYSIVMRMICKRELLTGNGEHRMSMVGALDLGQRVPVKTILALLIPVKHALRDFLGIVTRKNYTNFK</sequence>
<organism evidence="1 2">
    <name type="scientific">Scytonema hofmannii PCC 7110</name>
    <dbReference type="NCBI Taxonomy" id="128403"/>
    <lineage>
        <taxon>Bacteria</taxon>
        <taxon>Bacillati</taxon>
        <taxon>Cyanobacteriota</taxon>
        <taxon>Cyanophyceae</taxon>
        <taxon>Nostocales</taxon>
        <taxon>Scytonemataceae</taxon>
        <taxon>Scytonema</taxon>
    </lineage>
</organism>
<proteinExistence type="predicted"/>
<dbReference type="EMBL" id="ANNX02000012">
    <property type="protein sequence ID" value="KYC44161.1"/>
    <property type="molecule type" value="Genomic_DNA"/>
</dbReference>
<evidence type="ECO:0000313" key="2">
    <source>
        <dbReference type="Proteomes" id="UP000076925"/>
    </source>
</evidence>